<dbReference type="Proteomes" id="UP000596902">
    <property type="component" value="Unassembled WGS sequence"/>
</dbReference>
<evidence type="ECO:0000256" key="1">
    <source>
        <dbReference type="SAM" id="MobiDB-lite"/>
    </source>
</evidence>
<keyword evidence="3" id="KW-1185">Reference proteome</keyword>
<dbReference type="RefSeq" id="XP_038791545.1">
    <property type="nucleotide sequence ID" value="XM_038925689.1"/>
</dbReference>
<feature type="compositionally biased region" description="Polar residues" evidence="1">
    <location>
        <begin position="175"/>
        <end position="192"/>
    </location>
</feature>
<accession>A0A8H7EIS6</accession>
<dbReference type="EMBL" id="JAAABM010000001">
    <property type="protein sequence ID" value="KAF7681666.1"/>
    <property type="molecule type" value="Genomic_DNA"/>
</dbReference>
<dbReference type="GeneID" id="62198867"/>
<evidence type="ECO:0000313" key="3">
    <source>
        <dbReference type="Proteomes" id="UP000596902"/>
    </source>
</evidence>
<protein>
    <submittedName>
        <fullName evidence="2">Uncharacterized protein</fullName>
    </submittedName>
</protein>
<organism evidence="2 3">
    <name type="scientific">Alternaria burnsii</name>
    <dbReference type="NCBI Taxonomy" id="1187904"/>
    <lineage>
        <taxon>Eukaryota</taxon>
        <taxon>Fungi</taxon>
        <taxon>Dikarya</taxon>
        <taxon>Ascomycota</taxon>
        <taxon>Pezizomycotina</taxon>
        <taxon>Dothideomycetes</taxon>
        <taxon>Pleosporomycetidae</taxon>
        <taxon>Pleosporales</taxon>
        <taxon>Pleosporineae</taxon>
        <taxon>Pleosporaceae</taxon>
        <taxon>Alternaria</taxon>
        <taxon>Alternaria sect. Alternaria</taxon>
    </lineage>
</organism>
<comment type="caution">
    <text evidence="2">The sequence shown here is derived from an EMBL/GenBank/DDBJ whole genome shotgun (WGS) entry which is preliminary data.</text>
</comment>
<evidence type="ECO:0000313" key="2">
    <source>
        <dbReference type="EMBL" id="KAF7681666.1"/>
    </source>
</evidence>
<feature type="region of interest" description="Disordered" evidence="1">
    <location>
        <begin position="171"/>
        <end position="192"/>
    </location>
</feature>
<dbReference type="AlphaFoldDB" id="A0A8H7EIS6"/>
<reference evidence="2" key="1">
    <citation type="submission" date="2020-01" db="EMBL/GenBank/DDBJ databases">
        <authorList>
            <person name="Feng Z.H.Z."/>
        </authorList>
    </citation>
    <scope>NUCLEOTIDE SEQUENCE</scope>
    <source>
        <strain evidence="2">CBS107.38</strain>
    </source>
</reference>
<proteinExistence type="predicted"/>
<sequence length="216" mass="25281">MSFWVISECEYVRAYWHSHLQEWPVTLITLPFSISSANFDHDFLVSRDCFSYRRPCQYYMPPWDGWWSLEALLGVPLDIFYMISFTWVGMVCLLYPVKRFANPDPNGDSFTVKNEFMGVFFTPRSYWFIYLDFALQHPVRLVNRMLFELVAEGTKRALGQWRQRDLYGKADGSDLGSTSDISASRTLRTGSPQPCLNSENIAYTRWPVAEELYENP</sequence>
<name>A0A8H7EIS6_9PLEO</name>
<gene>
    <name evidence="2" type="ORF">GT037_000642</name>
</gene>
<reference evidence="2" key="2">
    <citation type="submission" date="2020-08" db="EMBL/GenBank/DDBJ databases">
        <title>Draft Genome Sequence of Cumin Blight Pathogen Alternaria burnsii.</title>
        <authorList>
            <person name="Feng Z."/>
        </authorList>
    </citation>
    <scope>NUCLEOTIDE SEQUENCE</scope>
    <source>
        <strain evidence="2">CBS107.38</strain>
    </source>
</reference>